<keyword evidence="1" id="KW-1277">Toxin-antitoxin system</keyword>
<keyword evidence="3" id="KW-1185">Reference proteome</keyword>
<reference evidence="2 3" key="1">
    <citation type="submission" date="2016-10" db="EMBL/GenBank/DDBJ databases">
        <authorList>
            <person name="de Groot N.N."/>
        </authorList>
    </citation>
    <scope>NUCLEOTIDE SEQUENCE [LARGE SCALE GENOMIC DNA]</scope>
    <source>
        <strain evidence="2 3">DSM 24677</strain>
    </source>
</reference>
<evidence type="ECO:0000313" key="3">
    <source>
        <dbReference type="Proteomes" id="UP000199026"/>
    </source>
</evidence>
<dbReference type="Pfam" id="PF05016">
    <property type="entry name" value="ParE_toxin"/>
    <property type="match status" value="1"/>
</dbReference>
<organism evidence="2 3">
    <name type="scientific">Lentibacter algarum</name>
    <dbReference type="NCBI Taxonomy" id="576131"/>
    <lineage>
        <taxon>Bacteria</taxon>
        <taxon>Pseudomonadati</taxon>
        <taxon>Pseudomonadota</taxon>
        <taxon>Alphaproteobacteria</taxon>
        <taxon>Rhodobacterales</taxon>
        <taxon>Roseobacteraceae</taxon>
        <taxon>Lentibacter</taxon>
    </lineage>
</organism>
<dbReference type="InterPro" id="IPR035093">
    <property type="entry name" value="RelE/ParE_toxin_dom_sf"/>
</dbReference>
<protein>
    <submittedName>
        <fullName evidence="2">Toxin ParE1/3/4</fullName>
    </submittedName>
</protein>
<dbReference type="RefSeq" id="WP_089894661.1">
    <property type="nucleotide sequence ID" value="NZ_FNPR01000011.1"/>
</dbReference>
<evidence type="ECO:0000256" key="1">
    <source>
        <dbReference type="ARBA" id="ARBA00022649"/>
    </source>
</evidence>
<dbReference type="AlphaFoldDB" id="A0A1H3NKS2"/>
<name>A0A1H3NKS2_9RHOB</name>
<accession>A0A1H3NKS2</accession>
<dbReference type="STRING" id="576131.SAMN05444486_1119"/>
<dbReference type="Proteomes" id="UP000199026">
    <property type="component" value="Unassembled WGS sequence"/>
</dbReference>
<dbReference type="GeneID" id="99058005"/>
<dbReference type="EMBL" id="FNPR01000011">
    <property type="protein sequence ID" value="SDY89343.1"/>
    <property type="molecule type" value="Genomic_DNA"/>
</dbReference>
<proteinExistence type="predicted"/>
<dbReference type="InterPro" id="IPR007712">
    <property type="entry name" value="RelE/ParE_toxin"/>
</dbReference>
<dbReference type="OrthoDB" id="7173315at2"/>
<evidence type="ECO:0000313" key="2">
    <source>
        <dbReference type="EMBL" id="SDY89343.1"/>
    </source>
</evidence>
<dbReference type="Gene3D" id="3.30.2310.20">
    <property type="entry name" value="RelE-like"/>
    <property type="match status" value="1"/>
</dbReference>
<gene>
    <name evidence="2" type="ORF">SAMN05444486_1119</name>
</gene>
<sequence>MSKVQFTNAARKDLREIFTYTTRTWGITQARQYSEQLKQHTVAIGEFRAHSKPVLGSSADVHQSHCRKHIFVFERKSDTVLIIRILHEAMDIPRHLKFDS</sequence>